<dbReference type="KEGG" id="chrm:FYK34_14110"/>
<dbReference type="InterPro" id="IPR001173">
    <property type="entry name" value="Glyco_trans_2-like"/>
</dbReference>
<dbReference type="Proteomes" id="UP000322079">
    <property type="component" value="Chromosome"/>
</dbReference>
<reference evidence="2 3" key="1">
    <citation type="submission" date="2019-08" db="EMBL/GenBank/DDBJ databases">
        <title>Chromobacterium paludis, a novel bacterium isolated from a Maryland marsh pond.</title>
        <authorList>
            <person name="Blackburn M.B."/>
            <person name="Gundersen-Rindal D.E."/>
        </authorList>
    </citation>
    <scope>NUCLEOTIDE SEQUENCE [LARGE SCALE GENOMIC DNA]</scope>
    <source>
        <strain evidence="3">IIBBL 257-1</strain>
    </source>
</reference>
<name>A0A5C1DKW3_9NEIS</name>
<gene>
    <name evidence="2" type="ORF">FYK34_14110</name>
</gene>
<dbReference type="PANTHER" id="PTHR43179">
    <property type="entry name" value="RHAMNOSYLTRANSFERASE WBBL"/>
    <property type="match status" value="1"/>
</dbReference>
<dbReference type="PANTHER" id="PTHR43179:SF7">
    <property type="entry name" value="RHAMNOSYLTRANSFERASE WBBL"/>
    <property type="match status" value="1"/>
</dbReference>
<accession>A0A5C1DKW3</accession>
<feature type="domain" description="Glycosyltransferase 2-like" evidence="1">
    <location>
        <begin position="963"/>
        <end position="1082"/>
    </location>
</feature>
<keyword evidence="3" id="KW-1185">Reference proteome</keyword>
<evidence type="ECO:0000259" key="1">
    <source>
        <dbReference type="Pfam" id="PF00535"/>
    </source>
</evidence>
<dbReference type="EMBL" id="CP043473">
    <property type="protein sequence ID" value="QEL56619.1"/>
    <property type="molecule type" value="Genomic_DNA"/>
</dbReference>
<proteinExistence type="predicted"/>
<protein>
    <submittedName>
        <fullName evidence="2">Glycosyltransferase</fullName>
    </submittedName>
</protein>
<keyword evidence="2" id="KW-0808">Transferase</keyword>
<sequence>MSNHKQLFAPLGAPYYFFIPPFRETSGGVRALHYLCHVLNVAGQEAYVVNPGTSPNLRTPVLSAEIRLGHQKAGREAVVVYPEVVHGNPLGARFVVRFLLNIPGFLVGAGLHELDWSESDLIYSHGLDIIPDGWDVPLLQVPLIDTRIYNSEGVDDSKRKGTLLWLHRYPQRGGEQLPITRDAYEISFKDGEKSPVELAELYRSAELLYTYEHTTACFEALLCGCPVVYLPNPQMLPKPMHSYFGDDGTAWGHSPAEIAKAKATVGKVWGNYQGLQDVFWDELEAFIERTQHHVAENTRAKSPSTDLTNSRKPKIGVFTRDLPDMACFRLRIWDPIQLMSPYFELCFHVGMARNLLEAEYPYETDDAFIADMDMFLVQRAYPMPETRALLDRAVSSRKPVIYETDDWLLDIPESHPQFDQFETSFDHIKWMLEAATLVTVPAETLAAKIRPFNPRVFVFPNALSEAHWVDPLPRSEQVVIGFAGTSTRTRENKLLNAALARIHNDYAGRVKFVMWGMCPPELRGKLDVMEVSSIVSFCEFYEKLAHYRIDIGLAPLFPGSFNEGKSDLKWVDYSVVGACTVASDVGSYAWLKNSGMATVLPNDADAWYEAIANLIENPELRTAQTEAAREYLLRNRTLEKVVASIYQQWRELLPQFALPASMVKLGEVNDKSLSLLSGDELKLYNRWVEDHQLREVHAEEMAERMMTVWQRRPMFNLLAVVPKDKLKRLSETLDALQKQLYPNWRLIILAETPVPDPVFESSPQLGWLQLDDLNDPEAFAGVLNGIVADVPADWIWLLPAGFRLEPGALLRIAEGCHQHPEWMAVYCDSDVVSPMGRRFKPLFRPDFSPEYLRSMDYIGDALLFSAEAVAKLGGFQPYPGAYCYDLLLRLTEDYPLECVGHIDDMLLSLPWGGDKQNRILAASKQVVLENHASRCGLPVKVSQGLLEGTYNYEYLLQKQSLISVIIPNRDKLEYLQPCVDTLFSKTAYQNFELIIVDNQSELPETLDYYQELQDNHPGRVRIVAYDAPFNFSAQCNLGVQESSGDYILLLNNDTEVVQPQWLERMLAAAQQPGVGAVGARLLFPGAARVQHAGIVLGMPGGLFSVAGHAFVNQPMDDPGYMNRAVTMQNYSAVTAACLLVSKSLYLDVGGMDETEFKVCFNDVDFCLKILQKGWRNVYLPQAVVCHHHARSITVSTSDPRLALRALTRERDELERFLRKWMPMLRRDPAYNRNLALTNPNMLVEVNRTTAWVPDVPGRKRIFGMPVPGGSGEYRLSQPLTVLQQQGKLDGEILQPNRGVPSLAEMARLAPDTLLLHIGVQDVVIDAMAAYREYLPQLRLMLGLDDLVGGLPEKSNLHEHWRRNYPDAKARLRKVLQSCHGLIVSTEPLVDFARGMVDEIFVVPNRLRKEAWGDLHSARRNGRKPRVGWVGAAQHRGDLELLHQVIEATHEEVEWVFMGMSLPQFRDWVKEVHPFVSFEEYPKKMASLNLDLAVAPLEINPFNEAKSNLRLLEYGAAAWPVICSDIFPYQTNDAPVCRVPNEAKAWIKAIRERVHDLDAAAKEGDTLREWVRKHYWLEEHNDDWCRALIG</sequence>
<dbReference type="CDD" id="cd04186">
    <property type="entry name" value="GT_2_like_c"/>
    <property type="match status" value="1"/>
</dbReference>
<evidence type="ECO:0000313" key="3">
    <source>
        <dbReference type="Proteomes" id="UP000322079"/>
    </source>
</evidence>
<dbReference type="Gene3D" id="3.90.550.10">
    <property type="entry name" value="Spore Coat Polysaccharide Biosynthesis Protein SpsA, Chain A"/>
    <property type="match status" value="2"/>
</dbReference>
<organism evidence="2 3">
    <name type="scientific">Chromobacterium paludis</name>
    <dbReference type="NCBI Taxonomy" id="2605945"/>
    <lineage>
        <taxon>Bacteria</taxon>
        <taxon>Pseudomonadati</taxon>
        <taxon>Pseudomonadota</taxon>
        <taxon>Betaproteobacteria</taxon>
        <taxon>Neisseriales</taxon>
        <taxon>Chromobacteriaceae</taxon>
        <taxon>Chromobacterium</taxon>
    </lineage>
</organism>
<dbReference type="GO" id="GO:0016740">
    <property type="term" value="F:transferase activity"/>
    <property type="evidence" value="ECO:0007669"/>
    <property type="project" value="UniProtKB-KW"/>
</dbReference>
<dbReference type="Pfam" id="PF00535">
    <property type="entry name" value="Glycos_transf_2"/>
    <property type="match status" value="1"/>
</dbReference>
<evidence type="ECO:0000313" key="2">
    <source>
        <dbReference type="EMBL" id="QEL56619.1"/>
    </source>
</evidence>
<dbReference type="RefSeq" id="WP_149297445.1">
    <property type="nucleotide sequence ID" value="NZ_CP043473.1"/>
</dbReference>
<dbReference type="SUPFAM" id="SSF53756">
    <property type="entry name" value="UDP-Glycosyltransferase/glycogen phosphorylase"/>
    <property type="match status" value="2"/>
</dbReference>
<dbReference type="SUPFAM" id="SSF53448">
    <property type="entry name" value="Nucleotide-diphospho-sugar transferases"/>
    <property type="match status" value="2"/>
</dbReference>
<dbReference type="InterPro" id="IPR029044">
    <property type="entry name" value="Nucleotide-diphossugar_trans"/>
</dbReference>
<dbReference type="Gene3D" id="3.40.50.2000">
    <property type="entry name" value="Glycogen Phosphorylase B"/>
    <property type="match status" value="3"/>
</dbReference>